<sequence>MNKIKLACLASFLSTSFAYAATPCDGFELKIKNNLADNLLVTTLKLNGAELQPGGIQKIDSKTAQVFTINSSANDVPMVGEFVFHTISLPIKKVTIQFTLNNSSYFCEHTDTSTSSDYSIEKTRLPGSVNYVIGY</sequence>
<dbReference type="RefSeq" id="WP_173237856.1">
    <property type="nucleotide sequence ID" value="NZ_AP022839.1"/>
</dbReference>
<evidence type="ECO:0000256" key="1">
    <source>
        <dbReference type="SAM" id="SignalP"/>
    </source>
</evidence>
<feature type="signal peptide" evidence="1">
    <location>
        <begin position="1"/>
        <end position="20"/>
    </location>
</feature>
<accession>A0A6F8T953</accession>
<organism evidence="2 3">
    <name type="scientific">Legionella antarctica</name>
    <dbReference type="NCBI Taxonomy" id="2708020"/>
    <lineage>
        <taxon>Bacteria</taxon>
        <taxon>Pseudomonadati</taxon>
        <taxon>Pseudomonadota</taxon>
        <taxon>Gammaproteobacteria</taxon>
        <taxon>Legionellales</taxon>
        <taxon>Legionellaceae</taxon>
        <taxon>Legionella</taxon>
    </lineage>
</organism>
<dbReference type="EMBL" id="AP022839">
    <property type="protein sequence ID" value="BCA96582.1"/>
    <property type="molecule type" value="Genomic_DNA"/>
</dbReference>
<keyword evidence="1" id="KW-0732">Signal</keyword>
<name>A0A6F8T953_9GAMM</name>
<dbReference type="Proteomes" id="UP000502894">
    <property type="component" value="Chromosome"/>
</dbReference>
<dbReference type="KEGG" id="lant:TUM19329_29430"/>
<protein>
    <recommendedName>
        <fullName evidence="4">VirK protein</fullName>
    </recommendedName>
</protein>
<evidence type="ECO:0000313" key="3">
    <source>
        <dbReference type="Proteomes" id="UP000502894"/>
    </source>
</evidence>
<evidence type="ECO:0008006" key="4">
    <source>
        <dbReference type="Google" id="ProtNLM"/>
    </source>
</evidence>
<evidence type="ECO:0000313" key="2">
    <source>
        <dbReference type="EMBL" id="BCA96582.1"/>
    </source>
</evidence>
<dbReference type="AlphaFoldDB" id="A0A6F8T953"/>
<gene>
    <name evidence="2" type="ORF">TUM19329_29430</name>
</gene>
<reference evidence="2" key="1">
    <citation type="journal article" date="2020" name="Microbiol. Resour. Announc.">
        <title>Complete Genome Sequence of Novel Psychrotolerant Legionella Strain TUM19329, Isolated from Antarctic Lake Sediment.</title>
        <authorList>
            <person name="Shimada S."/>
            <person name="Nakai R."/>
            <person name="Aoki K."/>
            <person name="Shimoeda N."/>
            <person name="Ohno G."/>
            <person name="Miyazaki Y."/>
            <person name="Kudoh S."/>
            <person name="Imura S."/>
            <person name="Watanabe K."/>
            <person name="Ishii Y."/>
            <person name="Tateda K."/>
        </authorList>
    </citation>
    <scope>NUCLEOTIDE SEQUENCE [LARGE SCALE GENOMIC DNA]</scope>
    <source>
        <strain evidence="2">TUM19329</strain>
    </source>
</reference>
<proteinExistence type="predicted"/>
<feature type="chain" id="PRO_5026026485" description="VirK protein" evidence="1">
    <location>
        <begin position="21"/>
        <end position="135"/>
    </location>
</feature>
<keyword evidence="3" id="KW-1185">Reference proteome</keyword>